<reference evidence="3 4" key="1">
    <citation type="submission" date="2019-11" db="EMBL/GenBank/DDBJ databases">
        <title>Identification of a novel strain.</title>
        <authorList>
            <person name="Xu Q."/>
            <person name="Wang G."/>
        </authorList>
    </citation>
    <scope>NUCLEOTIDE SEQUENCE [LARGE SCALE GENOMIC DNA]</scope>
    <source>
        <strain evidence="4">xq</strain>
    </source>
</reference>
<dbReference type="InterPro" id="IPR051266">
    <property type="entry name" value="CLCR"/>
</dbReference>
<dbReference type="EMBL" id="WMBQ01000002">
    <property type="protein sequence ID" value="MTD95282.1"/>
    <property type="molecule type" value="Genomic_DNA"/>
</dbReference>
<dbReference type="AlphaFoldDB" id="A0A6I3KNF4"/>
<accession>A0A6I3KNF4</accession>
<sequence>MPATGASPTTNRRSITWRASCSTPSRPMRARTRPHGAVWRQASIRRSTARRVSPPTTAARRSTSLRSVHVANVPRCSPATRDVLFFKPLRRRRSAIAPPRPRTSVLAHFVRGDIAMSMIRYAAFAIALAAPFSLHVPAHAAGLKLEADLGQSVLSTAKPGNVYLRLNLKSLAASNRERRPPINAAIVIDRSGSMQGDRIEAAKEGARVALKRLSSDDTVALISYNHDVEVLSPAAPLRASREKLIEAIDKLEANGTTGLYAGVKEGGKQIEEFVSGNNVNRVILLSDGLANVGPSTPGELAELGRKLASKGISVSTIGLGLEYNEDLMQRLAAASDGNHVFVERPSDLAEIFDREFGDALSVSARDITIIIECRAGFTPKRILGRDGSIDGGKVTLKLNQLQAQNERYVVVELQAPEGRSEGAADVADISVTYVDLDDGGKAARAEAKPSVRFSANAKDIEDGLNKPVMSQVTRQIATENSEQAVELRDKGDIAGARKVLEKNADYIKRSRDLYTAGAAPAPSASVGALTDLENKSREAASSLDGDAWDRTRKLMRQDQHRAKVQQAY</sequence>
<dbReference type="SMART" id="SM00327">
    <property type="entry name" value="VWA"/>
    <property type="match status" value="1"/>
</dbReference>
<gene>
    <name evidence="3" type="ORF">GIW81_13165</name>
</gene>
<dbReference type="Pfam" id="PF00092">
    <property type="entry name" value="VWA"/>
    <property type="match status" value="1"/>
</dbReference>
<comment type="caution">
    <text evidence="3">The sequence shown here is derived from an EMBL/GenBank/DDBJ whole genome shotgun (WGS) entry which is preliminary data.</text>
</comment>
<dbReference type="SUPFAM" id="SSF53300">
    <property type="entry name" value="vWA-like"/>
    <property type="match status" value="1"/>
</dbReference>
<feature type="domain" description="VWFA" evidence="2">
    <location>
        <begin position="183"/>
        <end position="360"/>
    </location>
</feature>
<organism evidence="3 4">
    <name type="scientific">Hyphomicrobium album</name>
    <dbReference type="NCBI Taxonomy" id="2665159"/>
    <lineage>
        <taxon>Bacteria</taxon>
        <taxon>Pseudomonadati</taxon>
        <taxon>Pseudomonadota</taxon>
        <taxon>Alphaproteobacteria</taxon>
        <taxon>Hyphomicrobiales</taxon>
        <taxon>Hyphomicrobiaceae</taxon>
        <taxon>Hyphomicrobium</taxon>
    </lineage>
</organism>
<dbReference type="PANTHER" id="PTHR10579">
    <property type="entry name" value="CALCIUM-ACTIVATED CHLORIDE CHANNEL REGULATOR"/>
    <property type="match status" value="1"/>
</dbReference>
<name>A0A6I3KNF4_9HYPH</name>
<dbReference type="Proteomes" id="UP000440694">
    <property type="component" value="Unassembled WGS sequence"/>
</dbReference>
<dbReference type="InterPro" id="IPR036465">
    <property type="entry name" value="vWFA_dom_sf"/>
</dbReference>
<evidence type="ECO:0000313" key="4">
    <source>
        <dbReference type="Proteomes" id="UP000440694"/>
    </source>
</evidence>
<dbReference type="PROSITE" id="PS50234">
    <property type="entry name" value="VWFA"/>
    <property type="match status" value="1"/>
</dbReference>
<evidence type="ECO:0000259" key="2">
    <source>
        <dbReference type="PROSITE" id="PS50234"/>
    </source>
</evidence>
<protein>
    <submittedName>
        <fullName evidence="3">VWA domain-containing protein</fullName>
    </submittedName>
</protein>
<dbReference type="PANTHER" id="PTHR10579:SF43">
    <property type="entry name" value="ZINC FINGER (C3HC4-TYPE RING FINGER) FAMILY PROTEIN"/>
    <property type="match status" value="1"/>
</dbReference>
<dbReference type="Gene3D" id="3.40.50.410">
    <property type="entry name" value="von Willebrand factor, type A domain"/>
    <property type="match status" value="1"/>
</dbReference>
<keyword evidence="4" id="KW-1185">Reference proteome</keyword>
<feature type="region of interest" description="Disordered" evidence="1">
    <location>
        <begin position="1"/>
        <end position="35"/>
    </location>
</feature>
<evidence type="ECO:0000313" key="3">
    <source>
        <dbReference type="EMBL" id="MTD95282.1"/>
    </source>
</evidence>
<feature type="compositionally biased region" description="Polar residues" evidence="1">
    <location>
        <begin position="1"/>
        <end position="25"/>
    </location>
</feature>
<dbReference type="InterPro" id="IPR002035">
    <property type="entry name" value="VWF_A"/>
</dbReference>
<evidence type="ECO:0000256" key="1">
    <source>
        <dbReference type="SAM" id="MobiDB-lite"/>
    </source>
</evidence>
<proteinExistence type="predicted"/>